<reference evidence="2" key="1">
    <citation type="submission" date="2023-10" db="EMBL/GenBank/DDBJ databases">
        <authorList>
            <person name="Chen Y."/>
            <person name="Shah S."/>
            <person name="Dougan E. K."/>
            <person name="Thang M."/>
            <person name="Chan C."/>
        </authorList>
    </citation>
    <scope>NUCLEOTIDE SEQUENCE [LARGE SCALE GENOMIC DNA]</scope>
</reference>
<feature type="region of interest" description="Disordered" evidence="1">
    <location>
        <begin position="121"/>
        <end position="142"/>
    </location>
</feature>
<gene>
    <name evidence="2" type="ORF">PCOR1329_LOCUS52566</name>
</gene>
<proteinExistence type="predicted"/>
<keyword evidence="3" id="KW-1185">Reference proteome</keyword>
<sequence>ADGNAGTGAAGVGMAMRGQLLELVKAQPGSEQARAAQSLLDATKDGTKAARGAGGGPLTQRVAKVTAKVQRAQVSFDKTRAQQVRLSLEPEKCKCSLSEAATALALAEKERAEVIQKVVPPAKGQEAPPTGTGIDLSSLPGGSEPTESMFTLNLGPAFDNSGGVMDAADLEELERRKKLVMGALLETLKTTFGGMQDKLREHCEPFSNMKEKIAKNDATRRPRLHLQ</sequence>
<feature type="non-terminal residue" evidence="2">
    <location>
        <position position="227"/>
    </location>
</feature>
<dbReference type="EMBL" id="CAUYUJ010016396">
    <property type="protein sequence ID" value="CAK0864787.1"/>
    <property type="molecule type" value="Genomic_DNA"/>
</dbReference>
<accession>A0ABN9UZG5</accession>
<protein>
    <submittedName>
        <fullName evidence="2">Uncharacterized protein</fullName>
    </submittedName>
</protein>
<organism evidence="2 3">
    <name type="scientific">Prorocentrum cordatum</name>
    <dbReference type="NCBI Taxonomy" id="2364126"/>
    <lineage>
        <taxon>Eukaryota</taxon>
        <taxon>Sar</taxon>
        <taxon>Alveolata</taxon>
        <taxon>Dinophyceae</taxon>
        <taxon>Prorocentrales</taxon>
        <taxon>Prorocentraceae</taxon>
        <taxon>Prorocentrum</taxon>
    </lineage>
</organism>
<comment type="caution">
    <text evidence="2">The sequence shown here is derived from an EMBL/GenBank/DDBJ whole genome shotgun (WGS) entry which is preliminary data.</text>
</comment>
<evidence type="ECO:0000313" key="2">
    <source>
        <dbReference type="EMBL" id="CAK0864787.1"/>
    </source>
</evidence>
<evidence type="ECO:0000313" key="3">
    <source>
        <dbReference type="Proteomes" id="UP001189429"/>
    </source>
</evidence>
<dbReference type="Proteomes" id="UP001189429">
    <property type="component" value="Unassembled WGS sequence"/>
</dbReference>
<evidence type="ECO:0000256" key="1">
    <source>
        <dbReference type="SAM" id="MobiDB-lite"/>
    </source>
</evidence>
<feature type="non-terminal residue" evidence="2">
    <location>
        <position position="1"/>
    </location>
</feature>
<name>A0ABN9UZG5_9DINO</name>